<proteinExistence type="predicted"/>
<feature type="compositionally biased region" description="Low complexity" evidence="1">
    <location>
        <begin position="374"/>
        <end position="406"/>
    </location>
</feature>
<organism evidence="3 4">
    <name type="scientific">bacterium (Candidatus Blackallbacteria) CG17_big_fil_post_rev_8_21_14_2_50_48_46</name>
    <dbReference type="NCBI Taxonomy" id="2014261"/>
    <lineage>
        <taxon>Bacteria</taxon>
        <taxon>Candidatus Blackallbacteria</taxon>
    </lineage>
</organism>
<evidence type="ECO:0000313" key="3">
    <source>
        <dbReference type="EMBL" id="PIW17462.1"/>
    </source>
</evidence>
<feature type="chain" id="PRO_5014850596" evidence="2">
    <location>
        <begin position="26"/>
        <end position="406"/>
    </location>
</feature>
<keyword evidence="2" id="KW-0732">Signal</keyword>
<evidence type="ECO:0000256" key="1">
    <source>
        <dbReference type="SAM" id="MobiDB-lite"/>
    </source>
</evidence>
<dbReference type="AlphaFoldDB" id="A0A2M7G640"/>
<feature type="signal peptide" evidence="2">
    <location>
        <begin position="1"/>
        <end position="25"/>
    </location>
</feature>
<dbReference type="PROSITE" id="PS51257">
    <property type="entry name" value="PROKAR_LIPOPROTEIN"/>
    <property type="match status" value="1"/>
</dbReference>
<reference evidence="3 4" key="1">
    <citation type="submission" date="2017-09" db="EMBL/GenBank/DDBJ databases">
        <title>Depth-based differentiation of microbial function through sediment-hosted aquifers and enrichment of novel symbionts in the deep terrestrial subsurface.</title>
        <authorList>
            <person name="Probst A.J."/>
            <person name="Ladd B."/>
            <person name="Jarett J.K."/>
            <person name="Geller-Mcgrath D.E."/>
            <person name="Sieber C.M."/>
            <person name="Emerson J.B."/>
            <person name="Anantharaman K."/>
            <person name="Thomas B.C."/>
            <person name="Malmstrom R."/>
            <person name="Stieglmeier M."/>
            <person name="Klingl A."/>
            <person name="Woyke T."/>
            <person name="Ryan C.M."/>
            <person name="Banfield J.F."/>
        </authorList>
    </citation>
    <scope>NUCLEOTIDE SEQUENCE [LARGE SCALE GENOMIC DNA]</scope>
    <source>
        <strain evidence="3">CG17_big_fil_post_rev_8_21_14_2_50_48_46</strain>
    </source>
</reference>
<dbReference type="EMBL" id="PFFQ01000023">
    <property type="protein sequence ID" value="PIW17462.1"/>
    <property type="molecule type" value="Genomic_DNA"/>
</dbReference>
<gene>
    <name evidence="3" type="ORF">COW36_08155</name>
</gene>
<sequence length="406" mass="43607">MKIQKIYQKGLMASLSVLMATGMSACGDLSSLVNNPQVQAALKDYLSLTLNKEVDGTTTAVQANDIQSIIANGKAVNYSVDAQGQISFQNLPADATELEVQYKDAPAPVVMPIDPKQKQNGKLVMRGVSRFSKGENGQLAFQENLSGFDFNRDGQFDEQKPQFVQQEGVFMRHDLANQVVQRFELKPGQALNLQAPPREELRGDRFFMPLPPQRPGQDMMPKVCGMFKAKEDGSIDIPRPNGEARNLKAGEFEINAQGALKIIKTGEPDTGRTLVAPPCARPMMPPNGCQPGPNGQMPRQMQPGMQEEQPMPAGPMNPMNMPSMQPGQMQPGQMQPGQAGPAGPCPMPRMQPGQMPPAPGQPGEQASPPPQPEPQATATPAPEATATPEPEATATPEPQATATPAT</sequence>
<feature type="compositionally biased region" description="Low complexity" evidence="1">
    <location>
        <begin position="286"/>
        <end position="342"/>
    </location>
</feature>
<comment type="caution">
    <text evidence="3">The sequence shown here is derived from an EMBL/GenBank/DDBJ whole genome shotgun (WGS) entry which is preliminary data.</text>
</comment>
<name>A0A2M7G640_9BACT</name>
<evidence type="ECO:0000256" key="2">
    <source>
        <dbReference type="SAM" id="SignalP"/>
    </source>
</evidence>
<evidence type="ECO:0000313" key="4">
    <source>
        <dbReference type="Proteomes" id="UP000231019"/>
    </source>
</evidence>
<protein>
    <submittedName>
        <fullName evidence="3">Uncharacterized protein</fullName>
    </submittedName>
</protein>
<dbReference type="Proteomes" id="UP000231019">
    <property type="component" value="Unassembled WGS sequence"/>
</dbReference>
<feature type="compositionally biased region" description="Pro residues" evidence="1">
    <location>
        <begin position="343"/>
        <end position="360"/>
    </location>
</feature>
<feature type="region of interest" description="Disordered" evidence="1">
    <location>
        <begin position="283"/>
        <end position="406"/>
    </location>
</feature>
<accession>A0A2M7G640</accession>